<proteinExistence type="predicted"/>
<gene>
    <name evidence="1" type="ORF">QC764_116434</name>
</gene>
<dbReference type="GeneID" id="87963757"/>
<evidence type="ECO:0000313" key="2">
    <source>
        <dbReference type="Proteomes" id="UP001323617"/>
    </source>
</evidence>
<organism evidence="1 2">
    <name type="scientific">Podospora pseudoanserina</name>
    <dbReference type="NCBI Taxonomy" id="2609844"/>
    <lineage>
        <taxon>Eukaryota</taxon>
        <taxon>Fungi</taxon>
        <taxon>Dikarya</taxon>
        <taxon>Ascomycota</taxon>
        <taxon>Pezizomycotina</taxon>
        <taxon>Sordariomycetes</taxon>
        <taxon>Sordariomycetidae</taxon>
        <taxon>Sordariales</taxon>
        <taxon>Podosporaceae</taxon>
        <taxon>Podospora</taxon>
    </lineage>
</organism>
<protein>
    <submittedName>
        <fullName evidence="1">Uncharacterized protein</fullName>
    </submittedName>
</protein>
<sequence length="145" mass="16176">MPTSYLIRRLVENGKELLVDIPVDDRNRLQPDLPSLKGQDSTLEAAIVLVARDSAADFWEAAEGPTVWDLDKNKGLAILPYHDVDRILKAILETKDFEFFEKAASQTEGRMSSSFFYWAAGMIKAGSLAMMDIEKGPVAAILRYP</sequence>
<comment type="caution">
    <text evidence="1">The sequence shown here is derived from an EMBL/GenBank/DDBJ whole genome shotgun (WGS) entry which is preliminary data.</text>
</comment>
<evidence type="ECO:0000313" key="1">
    <source>
        <dbReference type="EMBL" id="KAK4682446.1"/>
    </source>
</evidence>
<keyword evidence="2" id="KW-1185">Reference proteome</keyword>
<dbReference type="RefSeq" id="XP_062805916.1">
    <property type="nucleotide sequence ID" value="XM_062942892.1"/>
</dbReference>
<reference evidence="1 2" key="1">
    <citation type="journal article" date="2023" name="bioRxiv">
        <title>High-quality genome assemblies of four members of thePodospora anserinaspecies complex.</title>
        <authorList>
            <person name="Ament-Velasquez S.L."/>
            <person name="Vogan A.A."/>
            <person name="Wallerman O."/>
            <person name="Hartmann F."/>
            <person name="Gautier V."/>
            <person name="Silar P."/>
            <person name="Giraud T."/>
            <person name="Johannesson H."/>
        </authorList>
    </citation>
    <scope>NUCLEOTIDE SEQUENCE [LARGE SCALE GENOMIC DNA]</scope>
    <source>
        <strain evidence="1 2">CBS 124.78</strain>
    </source>
</reference>
<name>A0ABR0IRH8_9PEZI</name>
<dbReference type="Proteomes" id="UP001323617">
    <property type="component" value="Unassembled WGS sequence"/>
</dbReference>
<dbReference type="EMBL" id="JAFFHC010000001">
    <property type="protein sequence ID" value="KAK4682446.1"/>
    <property type="molecule type" value="Genomic_DNA"/>
</dbReference>
<accession>A0ABR0IRH8</accession>